<accession>A0A072TM05</accession>
<sequence>MTVRLSEPEARCKRTATVSSSLKRSTVRLSEMPFDSIHYFAFLCLFSHVSVLNWPLV</sequence>
<dbReference type="PaxDb" id="3880-AES84954"/>
<dbReference type="EMBL" id="CM001224">
    <property type="protein sequence ID" value="KEH18544.1"/>
    <property type="molecule type" value="Genomic_DNA"/>
</dbReference>
<organism evidence="1 3">
    <name type="scientific">Medicago truncatula</name>
    <name type="common">Barrel medic</name>
    <name type="synonym">Medicago tribuloides</name>
    <dbReference type="NCBI Taxonomy" id="3880"/>
    <lineage>
        <taxon>Eukaryota</taxon>
        <taxon>Viridiplantae</taxon>
        <taxon>Streptophyta</taxon>
        <taxon>Embryophyta</taxon>
        <taxon>Tracheophyta</taxon>
        <taxon>Spermatophyta</taxon>
        <taxon>Magnoliopsida</taxon>
        <taxon>eudicotyledons</taxon>
        <taxon>Gunneridae</taxon>
        <taxon>Pentapetalae</taxon>
        <taxon>rosids</taxon>
        <taxon>fabids</taxon>
        <taxon>Fabales</taxon>
        <taxon>Fabaceae</taxon>
        <taxon>Papilionoideae</taxon>
        <taxon>50 kb inversion clade</taxon>
        <taxon>NPAAA clade</taxon>
        <taxon>Hologalegina</taxon>
        <taxon>IRL clade</taxon>
        <taxon>Trifolieae</taxon>
        <taxon>Medicago</taxon>
    </lineage>
</organism>
<keyword evidence="3" id="KW-1185">Reference proteome</keyword>
<dbReference type="AlphaFoldDB" id="A0A072TM05"/>
<reference evidence="1 3" key="1">
    <citation type="journal article" date="2011" name="Nature">
        <title>The Medicago genome provides insight into the evolution of rhizobial symbioses.</title>
        <authorList>
            <person name="Young N.D."/>
            <person name="Debelle F."/>
            <person name="Oldroyd G.E."/>
            <person name="Geurts R."/>
            <person name="Cannon S.B."/>
            <person name="Udvardi M.K."/>
            <person name="Benedito V.A."/>
            <person name="Mayer K.F."/>
            <person name="Gouzy J."/>
            <person name="Schoof H."/>
            <person name="Van de Peer Y."/>
            <person name="Proost S."/>
            <person name="Cook D.R."/>
            <person name="Meyers B.C."/>
            <person name="Spannagl M."/>
            <person name="Cheung F."/>
            <person name="De Mita S."/>
            <person name="Krishnakumar V."/>
            <person name="Gundlach H."/>
            <person name="Zhou S."/>
            <person name="Mudge J."/>
            <person name="Bharti A.K."/>
            <person name="Murray J.D."/>
            <person name="Naoumkina M.A."/>
            <person name="Rosen B."/>
            <person name="Silverstein K.A."/>
            <person name="Tang H."/>
            <person name="Rombauts S."/>
            <person name="Zhao P.X."/>
            <person name="Zhou P."/>
            <person name="Barbe V."/>
            <person name="Bardou P."/>
            <person name="Bechner M."/>
            <person name="Bellec A."/>
            <person name="Berger A."/>
            <person name="Berges H."/>
            <person name="Bidwell S."/>
            <person name="Bisseling T."/>
            <person name="Choisne N."/>
            <person name="Couloux A."/>
            <person name="Denny R."/>
            <person name="Deshpande S."/>
            <person name="Dai X."/>
            <person name="Doyle J.J."/>
            <person name="Dudez A.M."/>
            <person name="Farmer A.D."/>
            <person name="Fouteau S."/>
            <person name="Franken C."/>
            <person name="Gibelin C."/>
            <person name="Gish J."/>
            <person name="Goldstein S."/>
            <person name="Gonzalez A.J."/>
            <person name="Green P.J."/>
            <person name="Hallab A."/>
            <person name="Hartog M."/>
            <person name="Hua A."/>
            <person name="Humphray S.J."/>
            <person name="Jeong D.H."/>
            <person name="Jing Y."/>
            <person name="Jocker A."/>
            <person name="Kenton S.M."/>
            <person name="Kim D.J."/>
            <person name="Klee K."/>
            <person name="Lai H."/>
            <person name="Lang C."/>
            <person name="Lin S."/>
            <person name="Macmil S.L."/>
            <person name="Magdelenat G."/>
            <person name="Matthews L."/>
            <person name="McCorrison J."/>
            <person name="Monaghan E.L."/>
            <person name="Mun J.H."/>
            <person name="Najar F.Z."/>
            <person name="Nicholson C."/>
            <person name="Noirot C."/>
            <person name="O'Bleness M."/>
            <person name="Paule C.R."/>
            <person name="Poulain J."/>
            <person name="Prion F."/>
            <person name="Qin B."/>
            <person name="Qu C."/>
            <person name="Retzel E.F."/>
            <person name="Riddle C."/>
            <person name="Sallet E."/>
            <person name="Samain S."/>
            <person name="Samson N."/>
            <person name="Sanders I."/>
            <person name="Saurat O."/>
            <person name="Scarpelli C."/>
            <person name="Schiex T."/>
            <person name="Segurens B."/>
            <person name="Severin A.J."/>
            <person name="Sherrier D.J."/>
            <person name="Shi R."/>
            <person name="Sims S."/>
            <person name="Singer S.R."/>
            <person name="Sinharoy S."/>
            <person name="Sterck L."/>
            <person name="Viollet A."/>
            <person name="Wang B.B."/>
            <person name="Wang K."/>
            <person name="Wang M."/>
            <person name="Wang X."/>
            <person name="Warfsmann J."/>
            <person name="Weissenbach J."/>
            <person name="White D.D."/>
            <person name="White J.D."/>
            <person name="Wiley G.B."/>
            <person name="Wincker P."/>
            <person name="Xing Y."/>
            <person name="Yang L."/>
            <person name="Yao Z."/>
            <person name="Ying F."/>
            <person name="Zhai J."/>
            <person name="Zhou L."/>
            <person name="Zuber A."/>
            <person name="Denarie J."/>
            <person name="Dixon R.A."/>
            <person name="May G.D."/>
            <person name="Schwartz D.C."/>
            <person name="Rogers J."/>
            <person name="Quetier F."/>
            <person name="Town C.D."/>
            <person name="Roe B.A."/>
        </authorList>
    </citation>
    <scope>NUCLEOTIDE SEQUENCE [LARGE SCALE GENOMIC DNA]</scope>
    <source>
        <strain evidence="1">A17</strain>
        <strain evidence="2 3">cv. Jemalong A17</strain>
    </source>
</reference>
<dbReference type="EnsemblPlants" id="KEH18544">
    <property type="protein sequence ID" value="KEH18544"/>
    <property type="gene ID" value="MTR_8g023920"/>
</dbReference>
<dbReference type="Proteomes" id="UP000002051">
    <property type="component" value="Chromosome 8"/>
</dbReference>
<gene>
    <name evidence="1" type="ordered locus">MTR_8g023920</name>
</gene>
<dbReference type="HOGENOM" id="CLU_3109445_0_0_1"/>
<evidence type="ECO:0000313" key="3">
    <source>
        <dbReference type="Proteomes" id="UP000002051"/>
    </source>
</evidence>
<reference evidence="1 3" key="2">
    <citation type="journal article" date="2014" name="BMC Genomics">
        <title>An improved genome release (version Mt4.0) for the model legume Medicago truncatula.</title>
        <authorList>
            <person name="Tang H."/>
            <person name="Krishnakumar V."/>
            <person name="Bidwell S."/>
            <person name="Rosen B."/>
            <person name="Chan A."/>
            <person name="Zhou S."/>
            <person name="Gentzbittel L."/>
            <person name="Childs K.L."/>
            <person name="Yandell M."/>
            <person name="Gundlach H."/>
            <person name="Mayer K.F."/>
            <person name="Schwartz D.C."/>
            <person name="Town C.D."/>
        </authorList>
    </citation>
    <scope>GENOME REANNOTATION</scope>
    <source>
        <strain evidence="1">A17</strain>
        <strain evidence="2 3">cv. Jemalong A17</strain>
    </source>
</reference>
<evidence type="ECO:0000313" key="1">
    <source>
        <dbReference type="EMBL" id="KEH18544.1"/>
    </source>
</evidence>
<name>A0A072TM05_MEDTR</name>
<reference evidence="2" key="3">
    <citation type="submission" date="2015-04" db="UniProtKB">
        <authorList>
            <consortium name="EnsemblPlants"/>
        </authorList>
    </citation>
    <scope>IDENTIFICATION</scope>
    <source>
        <strain evidence="2">cv. Jemalong A17</strain>
    </source>
</reference>
<proteinExistence type="predicted"/>
<evidence type="ECO:0000313" key="2">
    <source>
        <dbReference type="EnsemblPlants" id="KEH18544"/>
    </source>
</evidence>
<protein>
    <submittedName>
        <fullName evidence="1 2">Uncharacterized protein</fullName>
    </submittedName>
</protein>